<comment type="caution">
    <text evidence="3">The sequence shown here is derived from an EMBL/GenBank/DDBJ whole genome shotgun (WGS) entry which is preliminary data.</text>
</comment>
<dbReference type="PANTHER" id="PTHR22929">
    <property type="entry name" value="RNA POLYMERASE III TRANSCRIPTION INITIATION FACTOR B"/>
    <property type="match status" value="1"/>
</dbReference>
<keyword evidence="4" id="KW-1185">Reference proteome</keyword>
<dbReference type="VEuPathDB" id="FungiDB:H310_13150"/>
<protein>
    <recommendedName>
        <fullName evidence="2">Transcription factor TFIIIB component B'' Myb domain-containing protein</fullName>
    </recommendedName>
</protein>
<evidence type="ECO:0000256" key="1">
    <source>
        <dbReference type="SAM" id="MobiDB-lite"/>
    </source>
</evidence>
<dbReference type="InterPro" id="IPR039467">
    <property type="entry name" value="TFIIIB_B''_Myb"/>
</dbReference>
<evidence type="ECO:0000313" key="3">
    <source>
        <dbReference type="EMBL" id="RHY35405.1"/>
    </source>
</evidence>
<feature type="region of interest" description="Disordered" evidence="1">
    <location>
        <begin position="1"/>
        <end position="32"/>
    </location>
</feature>
<feature type="domain" description="Transcription factor TFIIIB component B'' Myb" evidence="2">
    <location>
        <begin position="86"/>
        <end position="165"/>
    </location>
</feature>
<proteinExistence type="predicted"/>
<organism evidence="3 4">
    <name type="scientific">Aphanomyces invadans</name>
    <dbReference type="NCBI Taxonomy" id="157072"/>
    <lineage>
        <taxon>Eukaryota</taxon>
        <taxon>Sar</taxon>
        <taxon>Stramenopiles</taxon>
        <taxon>Oomycota</taxon>
        <taxon>Saprolegniomycetes</taxon>
        <taxon>Saprolegniales</taxon>
        <taxon>Verrucalvaceae</taxon>
        <taxon>Aphanomyces</taxon>
    </lineage>
</organism>
<feature type="region of interest" description="Disordered" evidence="1">
    <location>
        <begin position="171"/>
        <end position="198"/>
    </location>
</feature>
<reference evidence="3 4" key="1">
    <citation type="submission" date="2018-08" db="EMBL/GenBank/DDBJ databases">
        <title>Aphanomyces genome sequencing and annotation.</title>
        <authorList>
            <person name="Minardi D."/>
            <person name="Oidtmann B."/>
            <person name="Van Der Giezen M."/>
            <person name="Studholme D.J."/>
        </authorList>
    </citation>
    <scope>NUCLEOTIDE SEQUENCE [LARGE SCALE GENOMIC DNA]</scope>
    <source>
        <strain evidence="3 4">NJM0002</strain>
    </source>
</reference>
<dbReference type="GO" id="GO:0000126">
    <property type="term" value="C:transcription factor TFIIIB complex"/>
    <property type="evidence" value="ECO:0007669"/>
    <property type="project" value="TreeGrafter"/>
</dbReference>
<dbReference type="InterPro" id="IPR009057">
    <property type="entry name" value="Homeodomain-like_sf"/>
</dbReference>
<dbReference type="GO" id="GO:0001156">
    <property type="term" value="F:TFIIIC-class transcription factor complex binding"/>
    <property type="evidence" value="ECO:0007669"/>
    <property type="project" value="TreeGrafter"/>
</dbReference>
<dbReference type="GO" id="GO:0070898">
    <property type="term" value="P:RNA polymerase III preinitiation complex assembly"/>
    <property type="evidence" value="ECO:0007669"/>
    <property type="project" value="TreeGrafter"/>
</dbReference>
<dbReference type="SUPFAM" id="SSF46689">
    <property type="entry name" value="Homeodomain-like"/>
    <property type="match status" value="1"/>
</dbReference>
<dbReference type="AlphaFoldDB" id="A0A3R6ZXU7"/>
<dbReference type="PANTHER" id="PTHR22929:SF0">
    <property type="entry name" value="TRANSCRIPTION FACTOR TFIIIB COMPONENT B'' HOMOLOG"/>
    <property type="match status" value="1"/>
</dbReference>
<feature type="compositionally biased region" description="Acidic residues" evidence="1">
    <location>
        <begin position="177"/>
        <end position="188"/>
    </location>
</feature>
<dbReference type="EMBL" id="QUSY01000003">
    <property type="protein sequence ID" value="RHY35405.1"/>
    <property type="molecule type" value="Genomic_DNA"/>
</dbReference>
<accession>A0A3R6ZXU7</accession>
<evidence type="ECO:0000313" key="4">
    <source>
        <dbReference type="Proteomes" id="UP000285060"/>
    </source>
</evidence>
<name>A0A3R6ZXU7_9STRA</name>
<evidence type="ECO:0000259" key="2">
    <source>
        <dbReference type="Pfam" id="PF15963"/>
    </source>
</evidence>
<dbReference type="Proteomes" id="UP000285060">
    <property type="component" value="Unassembled WGS sequence"/>
</dbReference>
<dbReference type="Pfam" id="PF15963">
    <property type="entry name" value="Myb_DNA-bind_7"/>
    <property type="match status" value="1"/>
</dbReference>
<sequence>MGELALSVPFGQPTDDSHISSNEDDEDDHAKSSAAEVTFEIVNGQIVLATNSLTVHEDELMQEDDEAETHSSAKEHPRLGRYLSGRRASKRWGYVETKQFFYCLSHVGTDFTLMETLFPNRTRSELKIKFKSEEKRHRALVDVALEGAKRPLDADVMALAAQNLKKLMAKLKRGGDEDSDDGNNDENEDHAPLSIETEGEFLLI</sequence>
<gene>
    <name evidence="3" type="ORF">DYB32_000122</name>
</gene>